<dbReference type="PANTHER" id="PTHR45947:SF3">
    <property type="entry name" value="SULFOQUINOVOSYL TRANSFERASE SQD2"/>
    <property type="match status" value="1"/>
</dbReference>
<comment type="caution">
    <text evidence="2">The sequence shown here is derived from an EMBL/GenBank/DDBJ whole genome shotgun (WGS) entry which is preliminary data.</text>
</comment>
<dbReference type="CDD" id="cd03801">
    <property type="entry name" value="GT4_PimA-like"/>
    <property type="match status" value="1"/>
</dbReference>
<dbReference type="EMBL" id="BARS01008913">
    <property type="protein sequence ID" value="GAF67941.1"/>
    <property type="molecule type" value="Genomic_DNA"/>
</dbReference>
<proteinExistence type="predicted"/>
<dbReference type="Pfam" id="PF13439">
    <property type="entry name" value="Glyco_transf_4"/>
    <property type="match status" value="1"/>
</dbReference>
<evidence type="ECO:0000313" key="2">
    <source>
        <dbReference type="EMBL" id="GAF67941.1"/>
    </source>
</evidence>
<dbReference type="InterPro" id="IPR028098">
    <property type="entry name" value="Glyco_trans_4-like_N"/>
</dbReference>
<dbReference type="AlphaFoldDB" id="X0RY70"/>
<dbReference type="PANTHER" id="PTHR45947">
    <property type="entry name" value="SULFOQUINOVOSYL TRANSFERASE SQD2"/>
    <property type="match status" value="1"/>
</dbReference>
<dbReference type="Gene3D" id="3.40.50.2000">
    <property type="entry name" value="Glycogen Phosphorylase B"/>
    <property type="match status" value="1"/>
</dbReference>
<dbReference type="InterPro" id="IPR050194">
    <property type="entry name" value="Glycosyltransferase_grp1"/>
</dbReference>
<feature type="domain" description="Glycosyltransferase subfamily 4-like N-terminal" evidence="1">
    <location>
        <begin position="14"/>
        <end position="175"/>
    </location>
</feature>
<organism evidence="2">
    <name type="scientific">marine sediment metagenome</name>
    <dbReference type="NCBI Taxonomy" id="412755"/>
    <lineage>
        <taxon>unclassified sequences</taxon>
        <taxon>metagenomes</taxon>
        <taxon>ecological metagenomes</taxon>
    </lineage>
</organism>
<protein>
    <recommendedName>
        <fullName evidence="1">Glycosyltransferase subfamily 4-like N-terminal domain-containing protein</fullName>
    </recommendedName>
</protein>
<reference evidence="2" key="1">
    <citation type="journal article" date="2014" name="Front. Microbiol.">
        <title>High frequency of phylogenetically diverse reductive dehalogenase-homologous genes in deep subseafloor sedimentary metagenomes.</title>
        <authorList>
            <person name="Kawai M."/>
            <person name="Futagami T."/>
            <person name="Toyoda A."/>
            <person name="Takaki Y."/>
            <person name="Nishi S."/>
            <person name="Hori S."/>
            <person name="Arai W."/>
            <person name="Tsubouchi T."/>
            <person name="Morono Y."/>
            <person name="Uchiyama I."/>
            <person name="Ito T."/>
            <person name="Fujiyama A."/>
            <person name="Inagaki F."/>
            <person name="Takami H."/>
        </authorList>
    </citation>
    <scope>NUCLEOTIDE SEQUENCE</scope>
    <source>
        <strain evidence="2">Expedition CK06-06</strain>
    </source>
</reference>
<dbReference type="GO" id="GO:0016757">
    <property type="term" value="F:glycosyltransferase activity"/>
    <property type="evidence" value="ECO:0007669"/>
    <property type="project" value="TreeGrafter"/>
</dbReference>
<gene>
    <name evidence="2" type="ORF">S01H1_16879</name>
</gene>
<accession>X0RY70</accession>
<dbReference type="SUPFAM" id="SSF53756">
    <property type="entry name" value="UDP-Glycosyltransferase/glycogen phosphorylase"/>
    <property type="match status" value="1"/>
</dbReference>
<feature type="non-terminal residue" evidence="2">
    <location>
        <position position="176"/>
    </location>
</feature>
<name>X0RY70_9ZZZZ</name>
<evidence type="ECO:0000259" key="1">
    <source>
        <dbReference type="Pfam" id="PF13439"/>
    </source>
</evidence>
<sequence length="176" mass="19572">MKIALVSPYDFAVPGGANNHICHLADHYVRLGHDVRIIAPASRKEGLSRDGLIIIGERPIGLPAGGSVARITLSLTLGPKVERVLAREGFDVVHLHEPFVPLLPFQVLRRSQVTTVATFHAAKDEGRRWYAYFQSAIGIWWHKIQGKIAVSPAALRLISRYFPDDYEIIPNGVNYD</sequence>